<dbReference type="Pfam" id="PF00018">
    <property type="entry name" value="SH3_1"/>
    <property type="match status" value="1"/>
</dbReference>
<evidence type="ECO:0000313" key="10">
    <source>
        <dbReference type="EMBL" id="KNC54416.1"/>
    </source>
</evidence>
<feature type="region of interest" description="Disordered" evidence="6">
    <location>
        <begin position="317"/>
        <end position="351"/>
    </location>
</feature>
<dbReference type="PROSITE" id="PS50009">
    <property type="entry name" value="RASGEF_CAT"/>
    <property type="match status" value="1"/>
</dbReference>
<keyword evidence="5" id="KW-0175">Coiled coil</keyword>
<dbReference type="GO" id="GO:0051301">
    <property type="term" value="P:cell division"/>
    <property type="evidence" value="ECO:0007669"/>
    <property type="project" value="UniProtKB-KW"/>
</dbReference>
<dbReference type="Pfam" id="PF00617">
    <property type="entry name" value="RasGEF"/>
    <property type="match status" value="1"/>
</dbReference>
<evidence type="ECO:0000313" key="11">
    <source>
        <dbReference type="Proteomes" id="UP000054408"/>
    </source>
</evidence>
<dbReference type="InterPro" id="IPR036028">
    <property type="entry name" value="SH3-like_dom_sf"/>
</dbReference>
<dbReference type="PROSITE" id="PS50212">
    <property type="entry name" value="RASGEF_NTER"/>
    <property type="match status" value="1"/>
</dbReference>
<dbReference type="AlphaFoldDB" id="A0A0L0DQW8"/>
<dbReference type="PROSITE" id="PS50002">
    <property type="entry name" value="SH3"/>
    <property type="match status" value="1"/>
</dbReference>
<organism evidence="10 11">
    <name type="scientific">Thecamonas trahens ATCC 50062</name>
    <dbReference type="NCBI Taxonomy" id="461836"/>
    <lineage>
        <taxon>Eukaryota</taxon>
        <taxon>Apusozoa</taxon>
        <taxon>Apusomonadida</taxon>
        <taxon>Apusomonadidae</taxon>
        <taxon>Thecamonas</taxon>
    </lineage>
</organism>
<dbReference type="CDD" id="cd00174">
    <property type="entry name" value="SH3"/>
    <property type="match status" value="1"/>
</dbReference>
<keyword evidence="11" id="KW-1185">Reference proteome</keyword>
<feature type="region of interest" description="Disordered" evidence="6">
    <location>
        <begin position="234"/>
        <end position="258"/>
    </location>
</feature>
<dbReference type="Gene3D" id="2.30.30.40">
    <property type="entry name" value="SH3 Domains"/>
    <property type="match status" value="1"/>
</dbReference>
<feature type="compositionally biased region" description="Low complexity" evidence="6">
    <location>
        <begin position="234"/>
        <end position="248"/>
    </location>
</feature>
<dbReference type="InterPro" id="IPR008937">
    <property type="entry name" value="Ras-like_GEF"/>
</dbReference>
<dbReference type="GO" id="GO:0005886">
    <property type="term" value="C:plasma membrane"/>
    <property type="evidence" value="ECO:0007669"/>
    <property type="project" value="TreeGrafter"/>
</dbReference>
<keyword evidence="2 3" id="KW-0344">Guanine-nucleotide releasing factor</keyword>
<dbReference type="GO" id="GO:0005085">
    <property type="term" value="F:guanyl-nucleotide exchange factor activity"/>
    <property type="evidence" value="ECO:0007669"/>
    <property type="project" value="UniProtKB-KW"/>
</dbReference>
<feature type="compositionally biased region" description="Low complexity" evidence="6">
    <location>
        <begin position="460"/>
        <end position="479"/>
    </location>
</feature>
<dbReference type="SUPFAM" id="SSF50044">
    <property type="entry name" value="SH3-domain"/>
    <property type="match status" value="1"/>
</dbReference>
<feature type="domain" description="Ras-GEF" evidence="8">
    <location>
        <begin position="682"/>
        <end position="914"/>
    </location>
</feature>
<dbReference type="RefSeq" id="XP_013753712.1">
    <property type="nucleotide sequence ID" value="XM_013898258.1"/>
</dbReference>
<feature type="domain" description="N-terminal Ras-GEF" evidence="9">
    <location>
        <begin position="522"/>
        <end position="652"/>
    </location>
</feature>
<keyword evidence="10" id="KW-0132">Cell division</keyword>
<feature type="compositionally biased region" description="Acidic residues" evidence="6">
    <location>
        <begin position="249"/>
        <end position="258"/>
    </location>
</feature>
<dbReference type="CDD" id="cd06224">
    <property type="entry name" value="REM"/>
    <property type="match status" value="1"/>
</dbReference>
<dbReference type="InterPro" id="IPR001452">
    <property type="entry name" value="SH3_domain"/>
</dbReference>
<evidence type="ECO:0000256" key="6">
    <source>
        <dbReference type="SAM" id="MobiDB-lite"/>
    </source>
</evidence>
<dbReference type="InterPro" id="IPR023578">
    <property type="entry name" value="Ras_GEF_dom_sf"/>
</dbReference>
<evidence type="ECO:0000259" key="8">
    <source>
        <dbReference type="PROSITE" id="PS50009"/>
    </source>
</evidence>
<dbReference type="PANTHER" id="PTHR23113">
    <property type="entry name" value="GUANINE NUCLEOTIDE EXCHANGE FACTOR"/>
    <property type="match status" value="1"/>
</dbReference>
<dbReference type="InterPro" id="IPR000651">
    <property type="entry name" value="Ras-like_Gua-exchang_fac_N"/>
</dbReference>
<dbReference type="EMBL" id="GL349489">
    <property type="protein sequence ID" value="KNC54416.1"/>
    <property type="molecule type" value="Genomic_DNA"/>
</dbReference>
<evidence type="ECO:0000259" key="9">
    <source>
        <dbReference type="PROSITE" id="PS50212"/>
    </source>
</evidence>
<evidence type="ECO:0000256" key="5">
    <source>
        <dbReference type="SAM" id="Coils"/>
    </source>
</evidence>
<dbReference type="SUPFAM" id="SSF48366">
    <property type="entry name" value="Ras GEF"/>
    <property type="match status" value="1"/>
</dbReference>
<evidence type="ECO:0000256" key="3">
    <source>
        <dbReference type="PROSITE-ProRule" id="PRU00168"/>
    </source>
</evidence>
<evidence type="ECO:0000256" key="2">
    <source>
        <dbReference type="ARBA" id="ARBA00022658"/>
    </source>
</evidence>
<evidence type="ECO:0000259" key="7">
    <source>
        <dbReference type="PROSITE" id="PS50002"/>
    </source>
</evidence>
<evidence type="ECO:0000256" key="1">
    <source>
        <dbReference type="ARBA" id="ARBA00022443"/>
    </source>
</evidence>
<dbReference type="InterPro" id="IPR001895">
    <property type="entry name" value="RASGEF_cat_dom"/>
</dbReference>
<dbReference type="SMART" id="SM00147">
    <property type="entry name" value="RasGEF"/>
    <property type="match status" value="1"/>
</dbReference>
<feature type="compositionally biased region" description="Low complexity" evidence="6">
    <location>
        <begin position="431"/>
        <end position="451"/>
    </location>
</feature>
<feature type="region of interest" description="Disordered" evidence="6">
    <location>
        <begin position="395"/>
        <end position="489"/>
    </location>
</feature>
<accession>A0A0L0DQW8</accession>
<dbReference type="eggNOG" id="KOG3417">
    <property type="taxonomic scope" value="Eukaryota"/>
</dbReference>
<dbReference type="InterPro" id="IPR036964">
    <property type="entry name" value="RASGEF_cat_dom_sf"/>
</dbReference>
<dbReference type="Gene3D" id="1.10.840.10">
    <property type="entry name" value="Ras guanine-nucleotide exchange factors catalytic domain"/>
    <property type="match status" value="1"/>
</dbReference>
<gene>
    <name evidence="10" type="ORF">AMSG_10146</name>
</gene>
<name>A0A0L0DQW8_THETB</name>
<evidence type="ECO:0000256" key="4">
    <source>
        <dbReference type="PROSITE-ProRule" id="PRU00192"/>
    </source>
</evidence>
<dbReference type="Pfam" id="PF00618">
    <property type="entry name" value="RasGEF_N"/>
    <property type="match status" value="1"/>
</dbReference>
<proteinExistence type="predicted"/>
<dbReference type="STRING" id="461836.A0A0L0DQW8"/>
<feature type="coiled-coil region" evidence="5">
    <location>
        <begin position="128"/>
        <end position="164"/>
    </location>
</feature>
<dbReference type="Proteomes" id="UP000054408">
    <property type="component" value="Unassembled WGS sequence"/>
</dbReference>
<dbReference type="SMART" id="SM00326">
    <property type="entry name" value="SH3"/>
    <property type="match status" value="1"/>
</dbReference>
<dbReference type="GeneID" id="25568439"/>
<keyword evidence="1 4" id="KW-0728">SH3 domain</keyword>
<feature type="domain" description="SH3" evidence="7">
    <location>
        <begin position="168"/>
        <end position="228"/>
    </location>
</feature>
<keyword evidence="10" id="KW-0131">Cell cycle</keyword>
<dbReference type="OrthoDB" id="26600at2759"/>
<dbReference type="GO" id="GO:0007265">
    <property type="term" value="P:Ras protein signal transduction"/>
    <property type="evidence" value="ECO:0007669"/>
    <property type="project" value="TreeGrafter"/>
</dbReference>
<protein>
    <submittedName>
        <fullName evidence="10">Cell division control protein</fullName>
    </submittedName>
</protein>
<sequence length="915" mass="99484">MASYQTTFRVEVKDVTADQHTRTTKDIQYRMGMQKDDDTWTLFKSEKEVDELTSELKKSLKANKLEVPKLKPASKKVLKTDSAKGSRAREIDEFFVKLFRVIGGSNAHWYPELRAFAALDEHGNYMYGAAAKAAKEAAEAEAAAAEAAKAAAEAEAAAKAAAKAAEPKAIMVVQAIAPYTGRPGKHELTFAAGDIIKILEKTSANWWLGKMGDAMGYVPATYTALMATMDVASDGPAAAPSSPRSPIAGDDDTDDGDDSATVDACWVCDEPFGSERSCNVKGTPGQAQAEKARAEQYLTTSMLVSDSKMLEQKLASGSGNLSMPRNGGAGPARRATITLDDTNSGAGGSGSDALNASMPNSATGLPVAVPELGDGLAPSGVLTANPKLMHLASASSSSLPINGGGRERSSTVVTPGRDRIDSVDSSEDLMAALSTAASSTPPTSSALSGLPDHASWESGSALSESAATNSAAAAAAPSVEPEPEEPSCILDQPDVYMRTLFAGSYVFDLEAPQEPEVHVYVQGDRVIGGELPGLVAQVLETEDAEFVSDFLYVHSSFISSTELLRALMYQIAPFAVPDHRPEPVHPDGPPAQYAENALYVLTAWVAEHFPDFKKQEGLMDLLIRFHVTALLGSTTVTNEGKQSFSRTLADVQNSRMRGIDIFAPAWQLPPGETNQIEWPSLDVSVFAQQATLLEYEIFATIEPREVLSGKWGKSDTKGVAVHVTRLIDMFNLMSRWVVYEILRQSKLKKRVEAVVRFINLAEQFMMLKNFNGVLEIVSGLGASEIHRLKKTWAKVPDDKQQVLSYLRVLVSRDKNFKFLRDKLLSTSLPCLPYLGMFLTDLTFIIDGNRSKIRDEVINYSKWLHCARVLKQMRTYQEAVYDIPKDYYVSYFIENCLQGMEEAEAYALSLKLEPRK</sequence>
<reference evidence="10 11" key="1">
    <citation type="submission" date="2010-05" db="EMBL/GenBank/DDBJ databases">
        <title>The Genome Sequence of Thecamonas trahens ATCC 50062.</title>
        <authorList>
            <consortium name="The Broad Institute Genome Sequencing Platform"/>
            <person name="Russ C."/>
            <person name="Cuomo C."/>
            <person name="Shea T."/>
            <person name="Young S.K."/>
            <person name="Zeng Q."/>
            <person name="Koehrsen M."/>
            <person name="Haas B."/>
            <person name="Borodovsky M."/>
            <person name="Guigo R."/>
            <person name="Alvarado L."/>
            <person name="Berlin A."/>
            <person name="Bochicchio J."/>
            <person name="Borenstein D."/>
            <person name="Chapman S."/>
            <person name="Chen Z."/>
            <person name="Freedman E."/>
            <person name="Gellesch M."/>
            <person name="Goldberg J."/>
            <person name="Griggs A."/>
            <person name="Gujja S."/>
            <person name="Heilman E."/>
            <person name="Heiman D."/>
            <person name="Hepburn T."/>
            <person name="Howarth C."/>
            <person name="Jen D."/>
            <person name="Larson L."/>
            <person name="Mehta T."/>
            <person name="Park D."/>
            <person name="Pearson M."/>
            <person name="Roberts A."/>
            <person name="Saif S."/>
            <person name="Shenoy N."/>
            <person name="Sisk P."/>
            <person name="Stolte C."/>
            <person name="Sykes S."/>
            <person name="Thomson T."/>
            <person name="Walk T."/>
            <person name="White J."/>
            <person name="Yandava C."/>
            <person name="Burger G."/>
            <person name="Gray M.W."/>
            <person name="Holland P.W.H."/>
            <person name="King N."/>
            <person name="Lang F.B.F."/>
            <person name="Roger A.J."/>
            <person name="Ruiz-Trillo I."/>
            <person name="Lander E."/>
            <person name="Nusbaum C."/>
        </authorList>
    </citation>
    <scope>NUCLEOTIDE SEQUENCE [LARGE SCALE GENOMIC DNA]</scope>
    <source>
        <strain evidence="10 11">ATCC 50062</strain>
    </source>
</reference>
<dbReference type="Gene3D" id="1.20.870.10">
    <property type="entry name" value="Son of sevenless (SoS) protein Chain: S domain 1"/>
    <property type="match status" value="1"/>
</dbReference>
<dbReference type="PANTHER" id="PTHR23113:SF363">
    <property type="entry name" value="PROTEIN SON OF SEVENLESS"/>
    <property type="match status" value="1"/>
</dbReference>
<dbReference type="CDD" id="cd00155">
    <property type="entry name" value="RasGEF"/>
    <property type="match status" value="1"/>
</dbReference>